<dbReference type="InterPro" id="IPR011335">
    <property type="entry name" value="Restrct_endonuc-II-like"/>
</dbReference>
<dbReference type="STRING" id="1798540.A3B74_01425"/>
<dbReference type="InterPro" id="IPR038726">
    <property type="entry name" value="PDDEXK_AddAB-type"/>
</dbReference>
<dbReference type="AlphaFoldDB" id="A0A1G2ASX0"/>
<dbReference type="Gene3D" id="3.90.320.10">
    <property type="match status" value="1"/>
</dbReference>
<accession>A0A1G2ASX0</accession>
<sequence>MFKASAFKLSLYEVCPQQYKFVYVDRIAEEYKIARPYLTMGAHVHNALKDLYEKVSPEKRNFSVLERLFRARWKENRRGFRDLEEERKWGLSALAMLKLFCQRMDLLMTPVMLENYYEYQIDPALSVLGRIDRVDQGREGLHVIDYKTGKFKADDVNELQLQLYSLIVEKRTHQKVAKASFLFLPSFQWYSITPQPEDYDFVIEDVKLRARDILGDEKFLPRINRYCKNCDFLQICPAKEEALRSIKITHVEPNYVTRPIV</sequence>
<feature type="domain" description="PD-(D/E)XK endonuclease-like" evidence="1">
    <location>
        <begin position="4"/>
        <end position="237"/>
    </location>
</feature>
<dbReference type="EMBL" id="MHKB01000010">
    <property type="protein sequence ID" value="OGY79110.1"/>
    <property type="molecule type" value="Genomic_DNA"/>
</dbReference>
<evidence type="ECO:0000313" key="2">
    <source>
        <dbReference type="EMBL" id="OGY79110.1"/>
    </source>
</evidence>
<dbReference type="Pfam" id="PF12705">
    <property type="entry name" value="PDDEXK_1"/>
    <property type="match status" value="1"/>
</dbReference>
<evidence type="ECO:0000259" key="1">
    <source>
        <dbReference type="Pfam" id="PF12705"/>
    </source>
</evidence>
<dbReference type="Proteomes" id="UP000177165">
    <property type="component" value="Unassembled WGS sequence"/>
</dbReference>
<gene>
    <name evidence="2" type="ORF">A3B74_01425</name>
</gene>
<reference evidence="2 3" key="1">
    <citation type="journal article" date="2016" name="Nat. Commun.">
        <title>Thousands of microbial genomes shed light on interconnected biogeochemical processes in an aquifer system.</title>
        <authorList>
            <person name="Anantharaman K."/>
            <person name="Brown C.T."/>
            <person name="Hug L.A."/>
            <person name="Sharon I."/>
            <person name="Castelle C.J."/>
            <person name="Probst A.J."/>
            <person name="Thomas B.C."/>
            <person name="Singh A."/>
            <person name="Wilkins M.J."/>
            <person name="Karaoz U."/>
            <person name="Brodie E.L."/>
            <person name="Williams K.H."/>
            <person name="Hubbard S.S."/>
            <person name="Banfield J.F."/>
        </authorList>
    </citation>
    <scope>NUCLEOTIDE SEQUENCE [LARGE SCALE GENOMIC DNA]</scope>
</reference>
<dbReference type="SUPFAM" id="SSF52980">
    <property type="entry name" value="Restriction endonuclease-like"/>
    <property type="match status" value="1"/>
</dbReference>
<evidence type="ECO:0000313" key="3">
    <source>
        <dbReference type="Proteomes" id="UP000177165"/>
    </source>
</evidence>
<comment type="caution">
    <text evidence="2">The sequence shown here is derived from an EMBL/GenBank/DDBJ whole genome shotgun (WGS) entry which is preliminary data.</text>
</comment>
<protein>
    <recommendedName>
        <fullName evidence="1">PD-(D/E)XK endonuclease-like domain-containing protein</fullName>
    </recommendedName>
</protein>
<dbReference type="InterPro" id="IPR011604">
    <property type="entry name" value="PDDEXK-like_dom_sf"/>
</dbReference>
<proteinExistence type="predicted"/>
<name>A0A1G2ASX0_9BACT</name>
<organism evidence="2 3">
    <name type="scientific">Candidatus Kerfeldbacteria bacterium RIFCSPHIGHO2_02_FULL_42_14</name>
    <dbReference type="NCBI Taxonomy" id="1798540"/>
    <lineage>
        <taxon>Bacteria</taxon>
        <taxon>Candidatus Kerfeldiibacteriota</taxon>
    </lineage>
</organism>